<feature type="compositionally biased region" description="Polar residues" evidence="1">
    <location>
        <begin position="85"/>
        <end position="96"/>
    </location>
</feature>
<organism evidence="2 3">
    <name type="scientific">Halocaridina rubra</name>
    <name type="common">Hawaiian red shrimp</name>
    <dbReference type="NCBI Taxonomy" id="373956"/>
    <lineage>
        <taxon>Eukaryota</taxon>
        <taxon>Metazoa</taxon>
        <taxon>Ecdysozoa</taxon>
        <taxon>Arthropoda</taxon>
        <taxon>Crustacea</taxon>
        <taxon>Multicrustacea</taxon>
        <taxon>Malacostraca</taxon>
        <taxon>Eumalacostraca</taxon>
        <taxon>Eucarida</taxon>
        <taxon>Decapoda</taxon>
        <taxon>Pleocyemata</taxon>
        <taxon>Caridea</taxon>
        <taxon>Atyoidea</taxon>
        <taxon>Atyidae</taxon>
        <taxon>Halocaridina</taxon>
    </lineage>
</organism>
<name>A0AAN8XRP3_HALRR</name>
<evidence type="ECO:0000313" key="3">
    <source>
        <dbReference type="Proteomes" id="UP001381693"/>
    </source>
</evidence>
<comment type="caution">
    <text evidence="2">The sequence shown here is derived from an EMBL/GenBank/DDBJ whole genome shotgun (WGS) entry which is preliminary data.</text>
</comment>
<accession>A0AAN8XRP3</accession>
<evidence type="ECO:0000256" key="1">
    <source>
        <dbReference type="SAM" id="MobiDB-lite"/>
    </source>
</evidence>
<reference evidence="2 3" key="1">
    <citation type="submission" date="2023-11" db="EMBL/GenBank/DDBJ databases">
        <title>Halocaridina rubra genome assembly.</title>
        <authorList>
            <person name="Smith C."/>
        </authorList>
    </citation>
    <scope>NUCLEOTIDE SEQUENCE [LARGE SCALE GENOMIC DNA]</scope>
    <source>
        <strain evidence="2">EP-1</strain>
        <tissue evidence="2">Whole</tissue>
    </source>
</reference>
<keyword evidence="3" id="KW-1185">Reference proteome</keyword>
<evidence type="ECO:0000313" key="2">
    <source>
        <dbReference type="EMBL" id="KAK7083000.1"/>
    </source>
</evidence>
<sequence length="175" mass="19612">MEPKRFRAPQGSWRQQHGEEGTTVEGRSSRDPHGSWRQQDRSGQEESFCRQKNFHARDPQPHHGYQKSCSRDTPAGSPHALPQGIQDSESRQQGQASPPPTSTYAKPIQRSTQELQVLSADEHCPKLKDAYHIKQSESSCTLGLHEKVPDIISEKFCQLTAVSADTTKEPASNLR</sequence>
<gene>
    <name evidence="2" type="ORF">SK128_005779</name>
</gene>
<dbReference type="AlphaFoldDB" id="A0AAN8XRP3"/>
<protein>
    <submittedName>
        <fullName evidence="2">Uncharacterized protein</fullName>
    </submittedName>
</protein>
<feature type="compositionally biased region" description="Basic and acidic residues" evidence="1">
    <location>
        <begin position="27"/>
        <end position="61"/>
    </location>
</feature>
<dbReference type="Proteomes" id="UP001381693">
    <property type="component" value="Unassembled WGS sequence"/>
</dbReference>
<feature type="region of interest" description="Disordered" evidence="1">
    <location>
        <begin position="1"/>
        <end position="110"/>
    </location>
</feature>
<dbReference type="EMBL" id="JAXCGZ010003831">
    <property type="protein sequence ID" value="KAK7083000.1"/>
    <property type="molecule type" value="Genomic_DNA"/>
</dbReference>
<proteinExistence type="predicted"/>